<comment type="caution">
    <text evidence="9">The sequence shown here is derived from an EMBL/GenBank/DDBJ whole genome shotgun (WGS) entry which is preliminary data.</text>
</comment>
<dbReference type="PANTHER" id="PTHR33406:SF13">
    <property type="entry name" value="MEMBRANE PROTEIN YDFJ"/>
    <property type="match status" value="1"/>
</dbReference>
<dbReference type="RefSeq" id="WP_258789906.1">
    <property type="nucleotide sequence ID" value="NZ_JANUGQ010000024.1"/>
</dbReference>
<proteinExistence type="predicted"/>
<dbReference type="Gene3D" id="1.20.1640.10">
    <property type="entry name" value="Multidrug efflux transporter AcrB transmembrane domain"/>
    <property type="match status" value="2"/>
</dbReference>
<keyword evidence="2" id="KW-1003">Cell membrane</keyword>
<feature type="transmembrane region" description="Helical" evidence="7">
    <location>
        <begin position="304"/>
        <end position="325"/>
    </location>
</feature>
<keyword evidence="10" id="KW-1185">Reference proteome</keyword>
<sequence length="718" mass="75455">MAGLRTHKGRTWVMVWTLLVLAASLAIAVGHRQLRGIAPEAEGTSSAHAAGLIARGFPEFGTEQLVLAFDSRTLRSGDALYLGAVGAAVTAVTAEPGVGKELPVTAPPGIDPRHAYAFVGVQGDTDARQRLLPRWRAAAERAAAAASGGRVSVAMTGLTPVFAELHRSDMRDLRRLELVTVPLAVLLLVLGLRSVAGALVVVAAAGMSVLLSSGVLSALALAVPVDSVVLTVSTTVGFGLGLDYALLLLLRYRDFRARGLDPREAAAHARASAGRAVLWCAGALVVAAAALCTVPLALVRTIGLAAALTTVTTTATTAVALPALLPRLDRLLIRGGRPDARRGRPGSDRWERWARHLVRRPWPYLLATLVVLALAIAPIGGFRLGLTVDRTAIEHSAAGAGLDQLERDGLANATLLALPHPADEGAVDTDALVTWLQGDPRIITAVALDNGTDLTLVLIGDRVPVDSAGSVRLLREVRSVAARTLPPGQPLYVTGQTATLNDFDIALRAALRQVAAVCAGACFLLMLVAFRSLLIPVKALLMNGLATAAAFGVLAWYTGRTGEPVNTAIPVLALTIVFGLSLDYEVFLVHRITAHHRAGAECGTAIVRGLSETARPITLAALTMATVFAGLLTTHRQDFRQMGLLVTVAVLLDATLIRMVLVPTLIRLLGPLNWWLPRPLRRLLPLSAPRVLPPQRTAAPPGGRPPAAPVAHRQGETP</sequence>
<keyword evidence="5 7" id="KW-0472">Membrane</keyword>
<dbReference type="PANTHER" id="PTHR33406">
    <property type="entry name" value="MEMBRANE PROTEIN MJ1562-RELATED"/>
    <property type="match status" value="1"/>
</dbReference>
<keyword evidence="3 7" id="KW-0812">Transmembrane</keyword>
<dbReference type="InterPro" id="IPR000731">
    <property type="entry name" value="SSD"/>
</dbReference>
<feature type="domain" description="SSD" evidence="8">
    <location>
        <begin position="535"/>
        <end position="667"/>
    </location>
</feature>
<feature type="transmembrane region" description="Helical" evidence="7">
    <location>
        <begin position="569"/>
        <end position="589"/>
    </location>
</feature>
<evidence type="ECO:0000256" key="5">
    <source>
        <dbReference type="ARBA" id="ARBA00023136"/>
    </source>
</evidence>
<dbReference type="InterPro" id="IPR004869">
    <property type="entry name" value="MMPL_dom"/>
</dbReference>
<feature type="transmembrane region" description="Helical" evidence="7">
    <location>
        <begin position="199"/>
        <end position="222"/>
    </location>
</feature>
<dbReference type="PROSITE" id="PS50156">
    <property type="entry name" value="SSD"/>
    <property type="match status" value="1"/>
</dbReference>
<gene>
    <name evidence="9" type="ORF">NX801_23705</name>
</gene>
<feature type="transmembrane region" description="Helical" evidence="7">
    <location>
        <begin position="228"/>
        <end position="250"/>
    </location>
</feature>
<keyword evidence="4 7" id="KW-1133">Transmembrane helix</keyword>
<feature type="transmembrane region" description="Helical" evidence="7">
    <location>
        <begin position="12"/>
        <end position="30"/>
    </location>
</feature>
<name>A0ABT2CME6_9ACTN</name>
<dbReference type="EMBL" id="JANUGQ010000024">
    <property type="protein sequence ID" value="MCS0638606.1"/>
    <property type="molecule type" value="Genomic_DNA"/>
</dbReference>
<feature type="transmembrane region" description="Helical" evidence="7">
    <location>
        <begin position="655"/>
        <end position="676"/>
    </location>
</feature>
<reference evidence="9" key="1">
    <citation type="submission" date="2022-08" db="EMBL/GenBank/DDBJ databases">
        <authorList>
            <person name="Somphong A."/>
            <person name="Phongsopitanun W."/>
        </authorList>
    </citation>
    <scope>NUCLEOTIDE SEQUENCE</scope>
    <source>
        <strain evidence="9">LP05-1</strain>
    </source>
</reference>
<organism evidence="9 10">
    <name type="scientific">Streptomyces pyxinae</name>
    <dbReference type="NCBI Taxonomy" id="2970734"/>
    <lineage>
        <taxon>Bacteria</taxon>
        <taxon>Bacillati</taxon>
        <taxon>Actinomycetota</taxon>
        <taxon>Actinomycetes</taxon>
        <taxon>Kitasatosporales</taxon>
        <taxon>Streptomycetaceae</taxon>
        <taxon>Streptomyces</taxon>
    </lineage>
</organism>
<evidence type="ECO:0000256" key="3">
    <source>
        <dbReference type="ARBA" id="ARBA00022692"/>
    </source>
</evidence>
<feature type="transmembrane region" description="Helical" evidence="7">
    <location>
        <begin position="537"/>
        <end position="557"/>
    </location>
</feature>
<dbReference type="SUPFAM" id="SSF82866">
    <property type="entry name" value="Multidrug efflux transporter AcrB transmembrane domain"/>
    <property type="match status" value="2"/>
</dbReference>
<evidence type="ECO:0000313" key="10">
    <source>
        <dbReference type="Proteomes" id="UP001431313"/>
    </source>
</evidence>
<comment type="subcellular location">
    <subcellularLocation>
        <location evidence="1">Cell membrane</location>
        <topology evidence="1">Multi-pass membrane protein</topology>
    </subcellularLocation>
</comment>
<feature type="transmembrane region" description="Helical" evidence="7">
    <location>
        <begin position="362"/>
        <end position="382"/>
    </location>
</feature>
<evidence type="ECO:0000256" key="7">
    <source>
        <dbReference type="SAM" id="Phobius"/>
    </source>
</evidence>
<evidence type="ECO:0000259" key="8">
    <source>
        <dbReference type="PROSITE" id="PS50156"/>
    </source>
</evidence>
<feature type="transmembrane region" description="Helical" evidence="7">
    <location>
        <begin position="510"/>
        <end position="530"/>
    </location>
</feature>
<feature type="region of interest" description="Disordered" evidence="6">
    <location>
        <begin position="693"/>
        <end position="718"/>
    </location>
</feature>
<accession>A0ABT2CME6</accession>
<evidence type="ECO:0000256" key="4">
    <source>
        <dbReference type="ARBA" id="ARBA00022989"/>
    </source>
</evidence>
<protein>
    <submittedName>
        <fullName evidence="9">MMPL family transporter</fullName>
    </submittedName>
</protein>
<evidence type="ECO:0000256" key="2">
    <source>
        <dbReference type="ARBA" id="ARBA00022475"/>
    </source>
</evidence>
<feature type="transmembrane region" description="Helical" evidence="7">
    <location>
        <begin position="276"/>
        <end position="298"/>
    </location>
</feature>
<evidence type="ECO:0000256" key="6">
    <source>
        <dbReference type="SAM" id="MobiDB-lite"/>
    </source>
</evidence>
<evidence type="ECO:0000256" key="1">
    <source>
        <dbReference type="ARBA" id="ARBA00004651"/>
    </source>
</evidence>
<feature type="transmembrane region" description="Helical" evidence="7">
    <location>
        <begin position="175"/>
        <end position="192"/>
    </location>
</feature>
<dbReference type="Pfam" id="PF03176">
    <property type="entry name" value="MMPL"/>
    <property type="match status" value="2"/>
</dbReference>
<evidence type="ECO:0000313" key="9">
    <source>
        <dbReference type="EMBL" id="MCS0638606.1"/>
    </source>
</evidence>
<dbReference type="Proteomes" id="UP001431313">
    <property type="component" value="Unassembled WGS sequence"/>
</dbReference>
<dbReference type="InterPro" id="IPR050545">
    <property type="entry name" value="Mycobact_MmpL"/>
</dbReference>